<dbReference type="EMBL" id="JACHLK010000015">
    <property type="protein sequence ID" value="MBB6562848.1"/>
    <property type="molecule type" value="Genomic_DNA"/>
</dbReference>
<dbReference type="Gene3D" id="3.20.20.30">
    <property type="entry name" value="Luciferase-like domain"/>
    <property type="match status" value="1"/>
</dbReference>
<evidence type="ECO:0000259" key="2">
    <source>
        <dbReference type="Pfam" id="PF00296"/>
    </source>
</evidence>
<dbReference type="GO" id="GO:0005829">
    <property type="term" value="C:cytosol"/>
    <property type="evidence" value="ECO:0007669"/>
    <property type="project" value="TreeGrafter"/>
</dbReference>
<dbReference type="Pfam" id="PF00296">
    <property type="entry name" value="Bac_luciferase"/>
    <property type="match status" value="1"/>
</dbReference>
<dbReference type="InterPro" id="IPR011251">
    <property type="entry name" value="Luciferase-like_dom"/>
</dbReference>
<evidence type="ECO:0000313" key="4">
    <source>
        <dbReference type="Proteomes" id="UP000575083"/>
    </source>
</evidence>
<evidence type="ECO:0000256" key="1">
    <source>
        <dbReference type="ARBA" id="ARBA00007789"/>
    </source>
</evidence>
<proteinExistence type="predicted"/>
<dbReference type="RefSeq" id="WP_184863268.1">
    <property type="nucleotide sequence ID" value="NZ_JACHLK010000015.1"/>
</dbReference>
<dbReference type="GO" id="GO:0016705">
    <property type="term" value="F:oxidoreductase activity, acting on paired donors, with incorporation or reduction of molecular oxygen"/>
    <property type="evidence" value="ECO:0007669"/>
    <property type="project" value="InterPro"/>
</dbReference>
<organism evidence="3 4">
    <name type="scientific">Acidovorax soli</name>
    <dbReference type="NCBI Taxonomy" id="592050"/>
    <lineage>
        <taxon>Bacteria</taxon>
        <taxon>Pseudomonadati</taxon>
        <taxon>Pseudomonadota</taxon>
        <taxon>Betaproteobacteria</taxon>
        <taxon>Burkholderiales</taxon>
        <taxon>Comamonadaceae</taxon>
        <taxon>Acidovorax</taxon>
    </lineage>
</organism>
<dbReference type="Proteomes" id="UP000575083">
    <property type="component" value="Unassembled WGS sequence"/>
</dbReference>
<feature type="domain" description="Luciferase-like" evidence="2">
    <location>
        <begin position="15"/>
        <end position="295"/>
    </location>
</feature>
<sequence>MSYALSLLDKSPVPEGATAAQALQRTVALAQRAEQLGYRRFWVAEHHGNPGLAGSAPEVLVAHLLARTTRIRVGSGGVMLQHYSPFKVAEAFKLLAALAPGRVDLGVGKAPGGLPLSTRALQAARDPARKPDFAAQLAELDAFVSNTLAADHPLAGAVALPEPPHLPERFLLGGSPDSAALAARHGWQFVYAGHFNGDPVNIERSLQVYREAAGRAPLLALYALVAETQQEAERLVGALRIVKLHLATGQSVNLPSESAAAEFARQAGVSDYRLEETRPHVIAGSQAFVRDALDALAERYGIGEFVVDTPVTGFAERLASVELLAGALQTAEA</sequence>
<gene>
    <name evidence="3" type="ORF">HNP48_005565</name>
</gene>
<accession>A0A7X0PJ09</accession>
<protein>
    <submittedName>
        <fullName evidence="3">Luciferase family oxidoreductase group 1</fullName>
    </submittedName>
</protein>
<comment type="similarity">
    <text evidence="1">To bacterial alkanal monooxygenase alpha and beta chains.</text>
</comment>
<dbReference type="InterPro" id="IPR019949">
    <property type="entry name" value="CmoO-like"/>
</dbReference>
<dbReference type="AlphaFoldDB" id="A0A7X0PJ09"/>
<dbReference type="PANTHER" id="PTHR30137:SF20">
    <property type="entry name" value="N-ACETYL-S-ALKYLCYSTEINE MONOOXYGENASE"/>
    <property type="match status" value="1"/>
</dbReference>
<reference evidence="3 4" key="1">
    <citation type="submission" date="2020-08" db="EMBL/GenBank/DDBJ databases">
        <title>Functional genomics of gut bacteria from endangered species of beetles.</title>
        <authorList>
            <person name="Carlos-Shanley C."/>
        </authorList>
    </citation>
    <scope>NUCLEOTIDE SEQUENCE [LARGE SCALE GENOMIC DNA]</scope>
    <source>
        <strain evidence="3 4">S00198</strain>
    </source>
</reference>
<comment type="caution">
    <text evidence="3">The sequence shown here is derived from an EMBL/GenBank/DDBJ whole genome shotgun (WGS) entry which is preliminary data.</text>
</comment>
<dbReference type="InterPro" id="IPR036661">
    <property type="entry name" value="Luciferase-like_sf"/>
</dbReference>
<evidence type="ECO:0000313" key="3">
    <source>
        <dbReference type="EMBL" id="MBB6562848.1"/>
    </source>
</evidence>
<dbReference type="NCBIfam" id="TIGR03558">
    <property type="entry name" value="oxido_grp_1"/>
    <property type="match status" value="1"/>
</dbReference>
<dbReference type="SUPFAM" id="SSF51679">
    <property type="entry name" value="Bacterial luciferase-like"/>
    <property type="match status" value="1"/>
</dbReference>
<keyword evidence="4" id="KW-1185">Reference proteome</keyword>
<dbReference type="PANTHER" id="PTHR30137">
    <property type="entry name" value="LUCIFERASE-LIKE MONOOXYGENASE"/>
    <property type="match status" value="1"/>
</dbReference>
<dbReference type="InterPro" id="IPR050766">
    <property type="entry name" value="Bact_Lucif_Oxidored"/>
</dbReference>
<name>A0A7X0PJ09_9BURK</name>